<feature type="domain" description="CMP/dCMP-type deaminase" evidence="5">
    <location>
        <begin position="5"/>
        <end position="139"/>
    </location>
</feature>
<dbReference type="PANTHER" id="PTHR11086:SF18">
    <property type="entry name" value="DEOXYCYTIDYLATE DEAMINASE"/>
    <property type="match status" value="1"/>
</dbReference>
<dbReference type="PIRSF" id="PIRSF006019">
    <property type="entry name" value="dCMP_deaminase"/>
    <property type="match status" value="1"/>
</dbReference>
<protein>
    <submittedName>
        <fullName evidence="6">Cytidine/deoxycytidylate deaminase family protein</fullName>
    </submittedName>
</protein>
<organism evidence="6 7">
    <name type="scientific">Planomonospora alba</name>
    <dbReference type="NCBI Taxonomy" id="161354"/>
    <lineage>
        <taxon>Bacteria</taxon>
        <taxon>Bacillati</taxon>
        <taxon>Actinomycetota</taxon>
        <taxon>Actinomycetes</taxon>
        <taxon>Streptosporangiales</taxon>
        <taxon>Streptosporangiaceae</taxon>
        <taxon>Planomonospora</taxon>
    </lineage>
</organism>
<proteinExistence type="inferred from homology"/>
<evidence type="ECO:0000256" key="2">
    <source>
        <dbReference type="ARBA" id="ARBA00022723"/>
    </source>
</evidence>
<gene>
    <name evidence="6" type="ORF">GCM10010466_29540</name>
</gene>
<dbReference type="EMBL" id="BAAAUT010000021">
    <property type="protein sequence ID" value="GAA3136822.1"/>
    <property type="molecule type" value="Genomic_DNA"/>
</dbReference>
<sequence>MTRPDWPAYFLGIAGAVSRRADCSRRQVGAVLVSPDQQIIGTGYNGTPVPKMPGCLDGACPRASSDVPPGAPYDSGPGKCIAVHAEDNALRHNATRYPGHSPAGAIMYVTSWPCDGCVTLMTAAGISRAVWPGGEILLG</sequence>
<dbReference type="Proteomes" id="UP001500320">
    <property type="component" value="Unassembled WGS sequence"/>
</dbReference>
<keyword evidence="7" id="KW-1185">Reference proteome</keyword>
<evidence type="ECO:0000313" key="7">
    <source>
        <dbReference type="Proteomes" id="UP001500320"/>
    </source>
</evidence>
<evidence type="ECO:0000256" key="1">
    <source>
        <dbReference type="ARBA" id="ARBA00006576"/>
    </source>
</evidence>
<dbReference type="PROSITE" id="PS51747">
    <property type="entry name" value="CYT_DCMP_DEAMINASES_2"/>
    <property type="match status" value="1"/>
</dbReference>
<evidence type="ECO:0000256" key="3">
    <source>
        <dbReference type="ARBA" id="ARBA00022801"/>
    </source>
</evidence>
<dbReference type="SUPFAM" id="SSF53927">
    <property type="entry name" value="Cytidine deaminase-like"/>
    <property type="match status" value="1"/>
</dbReference>
<dbReference type="RefSeq" id="WP_425566612.1">
    <property type="nucleotide sequence ID" value="NZ_BAAAUT010000021.1"/>
</dbReference>
<comment type="caution">
    <text evidence="6">The sequence shown here is derived from an EMBL/GenBank/DDBJ whole genome shotgun (WGS) entry which is preliminary data.</text>
</comment>
<dbReference type="InterPro" id="IPR016192">
    <property type="entry name" value="APOBEC/CMP_deaminase_Zn-bd"/>
</dbReference>
<dbReference type="PANTHER" id="PTHR11086">
    <property type="entry name" value="DEOXYCYTIDYLATE DEAMINASE-RELATED"/>
    <property type="match status" value="1"/>
</dbReference>
<reference evidence="7" key="1">
    <citation type="journal article" date="2019" name="Int. J. Syst. Evol. Microbiol.">
        <title>The Global Catalogue of Microorganisms (GCM) 10K type strain sequencing project: providing services to taxonomists for standard genome sequencing and annotation.</title>
        <authorList>
            <consortium name="The Broad Institute Genomics Platform"/>
            <consortium name="The Broad Institute Genome Sequencing Center for Infectious Disease"/>
            <person name="Wu L."/>
            <person name="Ma J."/>
        </authorList>
    </citation>
    <scope>NUCLEOTIDE SEQUENCE [LARGE SCALE GENOMIC DNA]</scope>
    <source>
        <strain evidence="7">JCM 9373</strain>
    </source>
</reference>
<keyword evidence="3" id="KW-0378">Hydrolase</keyword>
<accession>A0ABP6N5K2</accession>
<evidence type="ECO:0000256" key="4">
    <source>
        <dbReference type="ARBA" id="ARBA00022833"/>
    </source>
</evidence>
<name>A0ABP6N5K2_9ACTN</name>
<keyword evidence="2" id="KW-0479">Metal-binding</keyword>
<dbReference type="Gene3D" id="3.40.140.10">
    <property type="entry name" value="Cytidine Deaminase, domain 2"/>
    <property type="match status" value="1"/>
</dbReference>
<dbReference type="PROSITE" id="PS00903">
    <property type="entry name" value="CYT_DCMP_DEAMINASES_1"/>
    <property type="match status" value="1"/>
</dbReference>
<dbReference type="InterPro" id="IPR002125">
    <property type="entry name" value="CMP_dCMP_dom"/>
</dbReference>
<dbReference type="InterPro" id="IPR016193">
    <property type="entry name" value="Cytidine_deaminase-like"/>
</dbReference>
<dbReference type="InterPro" id="IPR015517">
    <property type="entry name" value="dCMP_deaminase-rel"/>
</dbReference>
<evidence type="ECO:0000259" key="5">
    <source>
        <dbReference type="PROSITE" id="PS51747"/>
    </source>
</evidence>
<keyword evidence="4" id="KW-0862">Zinc</keyword>
<dbReference type="InterPro" id="IPR016473">
    <property type="entry name" value="dCMP_deaminase"/>
</dbReference>
<evidence type="ECO:0000313" key="6">
    <source>
        <dbReference type="EMBL" id="GAA3136822.1"/>
    </source>
</evidence>
<dbReference type="Pfam" id="PF00383">
    <property type="entry name" value="dCMP_cyt_deam_1"/>
    <property type="match status" value="1"/>
</dbReference>
<comment type="similarity">
    <text evidence="1">Belongs to the cytidine and deoxycytidylate deaminase family.</text>
</comment>